<dbReference type="AlphaFoldDB" id="A0A024FVS5"/>
<keyword evidence="3" id="KW-1185">Reference proteome</keyword>
<protein>
    <recommendedName>
        <fullName evidence="1">Chromo domain-containing protein</fullName>
    </recommendedName>
</protein>
<dbReference type="Proteomes" id="UP000053237">
    <property type="component" value="Unassembled WGS sequence"/>
</dbReference>
<dbReference type="EMBL" id="CAIX01000400">
    <property type="protein sequence ID" value="CCI10769.1"/>
    <property type="molecule type" value="Genomic_DNA"/>
</dbReference>
<comment type="caution">
    <text evidence="2">The sequence shown here is derived from an EMBL/GenBank/DDBJ whole genome shotgun (WGS) entry which is preliminary data.</text>
</comment>
<accession>A0A024FVS5</accession>
<dbReference type="InParanoid" id="A0A024FVS5"/>
<dbReference type="Pfam" id="PF00385">
    <property type="entry name" value="Chromo"/>
    <property type="match status" value="1"/>
</dbReference>
<evidence type="ECO:0000313" key="3">
    <source>
        <dbReference type="Proteomes" id="UP000053237"/>
    </source>
</evidence>
<feature type="domain" description="Chromo" evidence="1">
    <location>
        <begin position="2"/>
        <end position="64"/>
    </location>
</feature>
<dbReference type="PROSITE" id="PS50013">
    <property type="entry name" value="CHROMO_2"/>
    <property type="match status" value="1"/>
</dbReference>
<organism evidence="2 3">
    <name type="scientific">Albugo candida</name>
    <dbReference type="NCBI Taxonomy" id="65357"/>
    <lineage>
        <taxon>Eukaryota</taxon>
        <taxon>Sar</taxon>
        <taxon>Stramenopiles</taxon>
        <taxon>Oomycota</taxon>
        <taxon>Peronosporomycetes</taxon>
        <taxon>Albuginales</taxon>
        <taxon>Albuginaceae</taxon>
        <taxon>Albugo</taxon>
    </lineage>
</organism>
<dbReference type="InterPro" id="IPR023780">
    <property type="entry name" value="Chromo_domain"/>
</dbReference>
<evidence type="ECO:0000313" key="2">
    <source>
        <dbReference type="EMBL" id="CCI10769.1"/>
    </source>
</evidence>
<evidence type="ECO:0000259" key="1">
    <source>
        <dbReference type="PROSITE" id="PS50013"/>
    </source>
</evidence>
<dbReference type="InterPro" id="IPR000953">
    <property type="entry name" value="Chromo/chromo_shadow_dom"/>
</dbReference>
<dbReference type="OrthoDB" id="167591at2759"/>
<gene>
    <name evidence="2" type="ORF">BN9_116660</name>
</gene>
<reference evidence="2 3" key="1">
    <citation type="submission" date="2012-05" db="EMBL/GenBank/DDBJ databases">
        <title>Recombination and specialization in a pathogen metapopulation.</title>
        <authorList>
            <person name="Gardiner A."/>
            <person name="Kemen E."/>
            <person name="Schultz-Larsen T."/>
            <person name="MacLean D."/>
            <person name="Van Oosterhout C."/>
            <person name="Jones J.D.G."/>
        </authorList>
    </citation>
    <scope>NUCLEOTIDE SEQUENCE [LARGE SCALE GENOMIC DNA]</scope>
    <source>
        <strain evidence="2 3">Ac Nc2</strain>
    </source>
</reference>
<sequence length="118" mass="14317">MHIIEQLLQKRQFNRKPAWLVKWHGLLEHEATWEREKDIRPVPHWNVLIADFKKRQREVNSGRMCEAMSVLAMLAQQQELMRKMAEAIMLKDIRFDEVKENRYSGQMQKWFALLKEQV</sequence>
<dbReference type="SUPFAM" id="SSF54160">
    <property type="entry name" value="Chromo domain-like"/>
    <property type="match status" value="1"/>
</dbReference>
<name>A0A024FVS5_9STRA</name>
<dbReference type="InterPro" id="IPR016197">
    <property type="entry name" value="Chromo-like_dom_sf"/>
</dbReference>
<dbReference type="Gene3D" id="2.40.50.40">
    <property type="match status" value="1"/>
</dbReference>
<proteinExistence type="predicted"/>